<protein>
    <recommendedName>
        <fullName evidence="12">Protein kinase domain-containing protein</fullName>
    </recommendedName>
</protein>
<dbReference type="EMBL" id="CAUJNA010003643">
    <property type="protein sequence ID" value="CAJ1406719.1"/>
    <property type="molecule type" value="Genomic_DNA"/>
</dbReference>
<feature type="non-terminal residue" evidence="10">
    <location>
        <position position="1"/>
    </location>
</feature>
<comment type="cofactor">
    <cofactor evidence="1">
        <name>Mg(2+)</name>
        <dbReference type="ChEBI" id="CHEBI:18420"/>
    </cofactor>
</comment>
<evidence type="ECO:0000256" key="2">
    <source>
        <dbReference type="ARBA" id="ARBA00022527"/>
    </source>
</evidence>
<organism evidence="10 11">
    <name type="scientific">Effrenium voratum</name>
    <dbReference type="NCBI Taxonomy" id="2562239"/>
    <lineage>
        <taxon>Eukaryota</taxon>
        <taxon>Sar</taxon>
        <taxon>Alveolata</taxon>
        <taxon>Dinophyceae</taxon>
        <taxon>Suessiales</taxon>
        <taxon>Symbiodiniaceae</taxon>
        <taxon>Effrenium</taxon>
    </lineage>
</organism>
<dbReference type="Proteomes" id="UP001178507">
    <property type="component" value="Unassembled WGS sequence"/>
</dbReference>
<dbReference type="PROSITE" id="PS50011">
    <property type="entry name" value="PROTEIN_KINASE_DOM"/>
    <property type="match status" value="1"/>
</dbReference>
<dbReference type="SUPFAM" id="SSF56112">
    <property type="entry name" value="Protein kinase-like (PK-like)"/>
    <property type="match status" value="1"/>
</dbReference>
<dbReference type="PANTHER" id="PTHR24349">
    <property type="entry name" value="SERINE/THREONINE-PROTEIN KINASE"/>
    <property type="match status" value="1"/>
</dbReference>
<dbReference type="Gene3D" id="1.10.510.10">
    <property type="entry name" value="Transferase(Phosphotransferase) domain 1"/>
    <property type="match status" value="1"/>
</dbReference>
<dbReference type="GO" id="GO:0004674">
    <property type="term" value="F:protein serine/threonine kinase activity"/>
    <property type="evidence" value="ECO:0007669"/>
    <property type="project" value="UniProtKB-KW"/>
</dbReference>
<keyword evidence="3" id="KW-0808">Transferase</keyword>
<evidence type="ECO:0008006" key="12">
    <source>
        <dbReference type="Google" id="ProtNLM"/>
    </source>
</evidence>
<dbReference type="InterPro" id="IPR002048">
    <property type="entry name" value="EF_hand_dom"/>
</dbReference>
<dbReference type="SUPFAM" id="SSF47473">
    <property type="entry name" value="EF-hand"/>
    <property type="match status" value="1"/>
</dbReference>
<dbReference type="InterPro" id="IPR000719">
    <property type="entry name" value="Prot_kinase_dom"/>
</dbReference>
<dbReference type="Gene3D" id="1.10.238.10">
    <property type="entry name" value="EF-hand"/>
    <property type="match status" value="1"/>
</dbReference>
<keyword evidence="4" id="KW-0547">Nucleotide-binding</keyword>
<evidence type="ECO:0000256" key="4">
    <source>
        <dbReference type="ARBA" id="ARBA00022741"/>
    </source>
</evidence>
<keyword evidence="5" id="KW-0418">Kinase</keyword>
<evidence type="ECO:0000259" key="8">
    <source>
        <dbReference type="PROSITE" id="PS50011"/>
    </source>
</evidence>
<dbReference type="PROSITE" id="PS50222">
    <property type="entry name" value="EF_HAND_2"/>
    <property type="match status" value="1"/>
</dbReference>
<evidence type="ECO:0000259" key="9">
    <source>
        <dbReference type="PROSITE" id="PS50222"/>
    </source>
</evidence>
<evidence type="ECO:0000256" key="6">
    <source>
        <dbReference type="ARBA" id="ARBA00022840"/>
    </source>
</evidence>
<comment type="caution">
    <text evidence="10">The sequence shown here is derived from an EMBL/GenBank/DDBJ whole genome shotgun (WGS) entry which is preliminary data.</text>
</comment>
<dbReference type="GO" id="GO:0005509">
    <property type="term" value="F:calcium ion binding"/>
    <property type="evidence" value="ECO:0007669"/>
    <property type="project" value="InterPro"/>
</dbReference>
<keyword evidence="11" id="KW-1185">Reference proteome</keyword>
<proteinExistence type="inferred from homology"/>
<keyword evidence="6" id="KW-0067">ATP-binding</keyword>
<gene>
    <name evidence="10" type="ORF">EVOR1521_LOCUS28609</name>
</gene>
<reference evidence="10" key="1">
    <citation type="submission" date="2023-08" db="EMBL/GenBank/DDBJ databases">
        <authorList>
            <person name="Chen Y."/>
            <person name="Shah S."/>
            <person name="Dougan E. K."/>
            <person name="Thang M."/>
            <person name="Chan C."/>
        </authorList>
    </citation>
    <scope>NUCLEOTIDE SEQUENCE</scope>
</reference>
<keyword evidence="2" id="KW-0723">Serine/threonine-protein kinase</keyword>
<evidence type="ECO:0000256" key="1">
    <source>
        <dbReference type="ARBA" id="ARBA00001946"/>
    </source>
</evidence>
<dbReference type="InterPro" id="IPR011992">
    <property type="entry name" value="EF-hand-dom_pair"/>
</dbReference>
<feature type="domain" description="Protein kinase" evidence="8">
    <location>
        <begin position="1"/>
        <end position="178"/>
    </location>
</feature>
<evidence type="ECO:0000256" key="3">
    <source>
        <dbReference type="ARBA" id="ARBA00022679"/>
    </source>
</evidence>
<evidence type="ECO:0000313" key="10">
    <source>
        <dbReference type="EMBL" id="CAJ1406719.1"/>
    </source>
</evidence>
<evidence type="ECO:0000313" key="11">
    <source>
        <dbReference type="Proteomes" id="UP001178507"/>
    </source>
</evidence>
<name>A0AA36JKI8_9DINO</name>
<dbReference type="GO" id="GO:0005524">
    <property type="term" value="F:ATP binding"/>
    <property type="evidence" value="ECO:0007669"/>
    <property type="project" value="UniProtKB-KW"/>
</dbReference>
<dbReference type="AlphaFoldDB" id="A0AA36JKI8"/>
<feature type="domain" description="EF-hand" evidence="9">
    <location>
        <begin position="222"/>
        <end position="257"/>
    </location>
</feature>
<accession>A0AA36JKI8</accession>
<comment type="similarity">
    <text evidence="7">Belongs to the protein kinase superfamily. Ser/Thr protein kinase family. CDPK subfamily.</text>
</comment>
<evidence type="ECO:0000256" key="5">
    <source>
        <dbReference type="ARBA" id="ARBA00022777"/>
    </source>
</evidence>
<dbReference type="InterPro" id="IPR050205">
    <property type="entry name" value="CDPK_Ser/Thr_kinases"/>
</dbReference>
<evidence type="ECO:0000256" key="7">
    <source>
        <dbReference type="ARBA" id="ARBA00024334"/>
    </source>
</evidence>
<dbReference type="InterPro" id="IPR011009">
    <property type="entry name" value="Kinase-like_dom_sf"/>
</dbReference>
<sequence>AHRWDAVEGRGDLQSPRLPHFFETCKLVFAAPEFAPPQRRKKDMGPDLDVLETAWVEVEPGGLLDEQLLADVLQEHADWVEQQRPTLESGASSYCTKNQAADVWSIGAMAFLLLCGYPPFFAPARNAILARIHRGEVSFDPPFWSKISEEAKSFVSGCLQHAFWDRFSIQEALDHPWILRLADSSPSGSMFASFMLNLRRFYRTSLIEMYSAQVLAGKFRREDLQEFLCRCREIDMTGSGFFTASDLRHVLTALGFPEIAETISTRFLQTFRHPGESYIDYMALLDSIHLRQQRGFEDELWRHFQRVLRSNGRDVDAAPAVLLEDLGLVFGDPVVVGLLMREIPESPGLEDASVCHRLLVALRTECVSREVGELDFRLLCSLLLQHLKSLC</sequence>
<dbReference type="Pfam" id="PF00069">
    <property type="entry name" value="Pkinase"/>
    <property type="match status" value="1"/>
</dbReference>